<evidence type="ECO:0000256" key="3">
    <source>
        <dbReference type="ARBA" id="ARBA00023015"/>
    </source>
</evidence>
<dbReference type="EMBL" id="CP058561">
    <property type="protein sequence ID" value="QUH30498.1"/>
    <property type="molecule type" value="Genomic_DNA"/>
</dbReference>
<keyword evidence="2" id="KW-0663">Pyridoxal phosphate</keyword>
<organism evidence="7 8">
    <name type="scientific">Vallitalea guaymasensis</name>
    <dbReference type="NCBI Taxonomy" id="1185412"/>
    <lineage>
        <taxon>Bacteria</taxon>
        <taxon>Bacillati</taxon>
        <taxon>Bacillota</taxon>
        <taxon>Clostridia</taxon>
        <taxon>Lachnospirales</taxon>
        <taxon>Vallitaleaceae</taxon>
        <taxon>Vallitalea</taxon>
    </lineage>
</organism>
<dbReference type="GO" id="GO:0030170">
    <property type="term" value="F:pyridoxal phosphate binding"/>
    <property type="evidence" value="ECO:0007669"/>
    <property type="project" value="InterPro"/>
</dbReference>
<dbReference type="PROSITE" id="PS50949">
    <property type="entry name" value="HTH_GNTR"/>
    <property type="match status" value="1"/>
</dbReference>
<dbReference type="SUPFAM" id="SSF46785">
    <property type="entry name" value="Winged helix' DNA-binding domain"/>
    <property type="match status" value="1"/>
</dbReference>
<keyword evidence="3" id="KW-0805">Transcription regulation</keyword>
<accession>A0A8J8MCS4</accession>
<proteinExistence type="inferred from homology"/>
<feature type="domain" description="HTH gntR-type" evidence="6">
    <location>
        <begin position="14"/>
        <end position="82"/>
    </location>
</feature>
<keyword evidence="8" id="KW-1185">Reference proteome</keyword>
<gene>
    <name evidence="7" type="ORF">HYG85_16920</name>
</gene>
<dbReference type="InterPro" id="IPR036390">
    <property type="entry name" value="WH_DNA-bd_sf"/>
</dbReference>
<evidence type="ECO:0000256" key="4">
    <source>
        <dbReference type="ARBA" id="ARBA00023125"/>
    </source>
</evidence>
<dbReference type="InterPro" id="IPR000524">
    <property type="entry name" value="Tscrpt_reg_HTH_GntR"/>
</dbReference>
<reference evidence="7 8" key="1">
    <citation type="submission" date="2020-07" db="EMBL/GenBank/DDBJ databases">
        <title>Vallitalea guaymasensis genome.</title>
        <authorList>
            <person name="Postec A."/>
        </authorList>
    </citation>
    <scope>NUCLEOTIDE SEQUENCE [LARGE SCALE GENOMIC DNA]</scope>
    <source>
        <strain evidence="7 8">Ra1766G1</strain>
    </source>
</reference>
<dbReference type="GO" id="GO:0003700">
    <property type="term" value="F:DNA-binding transcription factor activity"/>
    <property type="evidence" value="ECO:0007669"/>
    <property type="project" value="InterPro"/>
</dbReference>
<dbReference type="InterPro" id="IPR004839">
    <property type="entry name" value="Aminotransferase_I/II_large"/>
</dbReference>
<keyword evidence="4" id="KW-0238">DNA-binding</keyword>
<keyword evidence="7" id="KW-0032">Aminotransferase</keyword>
<evidence type="ECO:0000313" key="7">
    <source>
        <dbReference type="EMBL" id="QUH30498.1"/>
    </source>
</evidence>
<dbReference type="CDD" id="cd07377">
    <property type="entry name" value="WHTH_GntR"/>
    <property type="match status" value="1"/>
</dbReference>
<evidence type="ECO:0000313" key="8">
    <source>
        <dbReference type="Proteomes" id="UP000677305"/>
    </source>
</evidence>
<dbReference type="InterPro" id="IPR051446">
    <property type="entry name" value="HTH_trans_reg/aminotransferase"/>
</dbReference>
<dbReference type="SMART" id="SM00345">
    <property type="entry name" value="HTH_GNTR"/>
    <property type="match status" value="1"/>
</dbReference>
<dbReference type="RefSeq" id="WP_212690657.1">
    <property type="nucleotide sequence ID" value="NZ_CP058561.1"/>
</dbReference>
<dbReference type="Pfam" id="PF00155">
    <property type="entry name" value="Aminotran_1_2"/>
    <property type="match status" value="1"/>
</dbReference>
<dbReference type="CDD" id="cd00609">
    <property type="entry name" value="AAT_like"/>
    <property type="match status" value="1"/>
</dbReference>
<dbReference type="Pfam" id="PF00392">
    <property type="entry name" value="GntR"/>
    <property type="match status" value="1"/>
</dbReference>
<dbReference type="GO" id="GO:0003677">
    <property type="term" value="F:DNA binding"/>
    <property type="evidence" value="ECO:0007669"/>
    <property type="project" value="UniProtKB-KW"/>
</dbReference>
<evidence type="ECO:0000256" key="2">
    <source>
        <dbReference type="ARBA" id="ARBA00022898"/>
    </source>
</evidence>
<dbReference type="SUPFAM" id="SSF53383">
    <property type="entry name" value="PLP-dependent transferases"/>
    <property type="match status" value="1"/>
</dbReference>
<dbReference type="PANTHER" id="PTHR46577:SF1">
    <property type="entry name" value="HTH-TYPE TRANSCRIPTIONAL REGULATORY PROTEIN GABR"/>
    <property type="match status" value="1"/>
</dbReference>
<dbReference type="Gene3D" id="1.10.10.10">
    <property type="entry name" value="Winged helix-like DNA-binding domain superfamily/Winged helix DNA-binding domain"/>
    <property type="match status" value="1"/>
</dbReference>
<dbReference type="Gene3D" id="3.40.640.10">
    <property type="entry name" value="Type I PLP-dependent aspartate aminotransferase-like (Major domain)"/>
    <property type="match status" value="1"/>
</dbReference>
<protein>
    <submittedName>
        <fullName evidence="7">PLP-dependent aminotransferase family protein</fullName>
    </submittedName>
</protein>
<keyword evidence="5" id="KW-0804">Transcription</keyword>
<name>A0A8J8MCS4_9FIRM</name>
<evidence type="ECO:0000259" key="6">
    <source>
        <dbReference type="PROSITE" id="PS50949"/>
    </source>
</evidence>
<dbReference type="PANTHER" id="PTHR46577">
    <property type="entry name" value="HTH-TYPE TRANSCRIPTIONAL REGULATORY PROTEIN GABR"/>
    <property type="match status" value="1"/>
</dbReference>
<dbReference type="InterPro" id="IPR036388">
    <property type="entry name" value="WH-like_DNA-bd_sf"/>
</dbReference>
<dbReference type="KEGG" id="vgu:HYG85_16920"/>
<evidence type="ECO:0000256" key="5">
    <source>
        <dbReference type="ARBA" id="ARBA00023163"/>
    </source>
</evidence>
<dbReference type="InterPro" id="IPR015421">
    <property type="entry name" value="PyrdxlP-dep_Trfase_major"/>
</dbReference>
<evidence type="ECO:0000256" key="1">
    <source>
        <dbReference type="ARBA" id="ARBA00005384"/>
    </source>
</evidence>
<dbReference type="InterPro" id="IPR015424">
    <property type="entry name" value="PyrdxlP-dep_Trfase"/>
</dbReference>
<dbReference type="AlphaFoldDB" id="A0A8J8MCS4"/>
<keyword evidence="7" id="KW-0808">Transferase</keyword>
<sequence length="467" mass="54134">MIDLVPNLDVTLDKPLYVQLYEYIRNEIIGENIIQNEKLPSIRQLSGSLDISKTTIENAYQQLLVEGYLYSLPQKGYYASAFDKTYVNSKKNETEYVAEQKVKKMVKYDLKNEYVEEMNFDFNLWRKYMNRILNYDYQKLYKSTDVQGEMELRQEIVKYVRRSRGVTADASRVIIGGGVQYLLNILSTLMKKIHIDECAFEDPGFNRAKNIFMHNSFDIIPIPIKDDGIDLKVLKNSNSKLCYVSPSHQFPTGTVMSVDQRIKLLKWASENDGYIIEDDYNSELRYYGKPIPSMQSFDKDGNVIYLGSFSTVLVPSIRISYMILPRKLINLYNESKNRYTQTTSKTEQLALALFMKEGMFEKHIRRLKKNYTKKNQILIQAIKNYMGDKVQIGGMDSGLHMLINVDTKLSEQEIIEKALDREILISGISEYTIVKKIQKSPILILSYKGIEIDNIEKAVESLSKICF</sequence>
<dbReference type="GO" id="GO:0008483">
    <property type="term" value="F:transaminase activity"/>
    <property type="evidence" value="ECO:0007669"/>
    <property type="project" value="UniProtKB-KW"/>
</dbReference>
<comment type="similarity">
    <text evidence="1">In the C-terminal section; belongs to the class-I pyridoxal-phosphate-dependent aminotransferase family.</text>
</comment>
<dbReference type="Proteomes" id="UP000677305">
    <property type="component" value="Chromosome"/>
</dbReference>